<organism evidence="3 4">
    <name type="scientific">Variovorax terrae</name>
    <dbReference type="NCBI Taxonomy" id="2923278"/>
    <lineage>
        <taxon>Bacteria</taxon>
        <taxon>Pseudomonadati</taxon>
        <taxon>Pseudomonadota</taxon>
        <taxon>Betaproteobacteria</taxon>
        <taxon>Burkholderiales</taxon>
        <taxon>Comamonadaceae</taxon>
        <taxon>Variovorax</taxon>
    </lineage>
</organism>
<sequence length="465" mass="48927">METNHAFTLRSLLCCGLVLAALCGLQVAHAQAVPKPVFPPTYTGNITKYGPTTADAANAARFSFGAASNGAMYATAQDYHATPGGKSIPITATAAVNKASMGKAVARFARGMAGSLVAPVGIALNVAQLLRDLGVTSRWTGDHNEFEQPDPTSGLRCGGNTVYPPGESSVYVYPPGTEGAACDIGHYSGGTFVGYRRMSMVRVEGMTTKPMTEQELADKIAAQSGWPTSATSTIAKTLRDVVTAGVPVELEQPTITGPAQADPVEETETSTKREPMKLPNGQPMLDGNGKPVERAVTTETKTTTQDKFKYDKDTVTREQVKTEKVTETVVEPVLNPDGTPKLKPNGDPETKTGAQTTTQDKTDTKPKDDVDQCAKYPNSVACAELDVPGGDIPRTSKELTYAAEDLGFGGGSCPADIVKTIHGQSITVFSYAKGCEIASGPLRALVLSLSAFAAFLILMPGETRV</sequence>
<feature type="region of interest" description="Disordered" evidence="1">
    <location>
        <begin position="252"/>
        <end position="290"/>
    </location>
</feature>
<protein>
    <recommendedName>
        <fullName evidence="5">TspB protein</fullName>
    </recommendedName>
</protein>
<evidence type="ECO:0000256" key="2">
    <source>
        <dbReference type="SAM" id="SignalP"/>
    </source>
</evidence>
<feature type="region of interest" description="Disordered" evidence="1">
    <location>
        <begin position="333"/>
        <end position="371"/>
    </location>
</feature>
<dbReference type="EMBL" id="JALGBI010000002">
    <property type="protein sequence ID" value="MCJ0765332.1"/>
    <property type="molecule type" value="Genomic_DNA"/>
</dbReference>
<dbReference type="Proteomes" id="UP001139447">
    <property type="component" value="Unassembled WGS sequence"/>
</dbReference>
<keyword evidence="2" id="KW-0732">Signal</keyword>
<feature type="compositionally biased region" description="Basic and acidic residues" evidence="1">
    <location>
        <begin position="360"/>
        <end position="371"/>
    </location>
</feature>
<feature type="signal peptide" evidence="2">
    <location>
        <begin position="1"/>
        <end position="30"/>
    </location>
</feature>
<evidence type="ECO:0000313" key="4">
    <source>
        <dbReference type="Proteomes" id="UP001139447"/>
    </source>
</evidence>
<reference evidence="3" key="1">
    <citation type="submission" date="2022-03" db="EMBL/GenBank/DDBJ databases">
        <authorList>
            <person name="Woo C.Y."/>
        </authorList>
    </citation>
    <scope>NUCLEOTIDE SEQUENCE</scope>
    <source>
        <strain evidence="3">CYS-02</strain>
    </source>
</reference>
<proteinExistence type="predicted"/>
<comment type="caution">
    <text evidence="3">The sequence shown here is derived from an EMBL/GenBank/DDBJ whole genome shotgun (WGS) entry which is preliminary data.</text>
</comment>
<dbReference type="AlphaFoldDB" id="A0A9X1W097"/>
<accession>A0A9X1W097</accession>
<evidence type="ECO:0008006" key="5">
    <source>
        <dbReference type="Google" id="ProtNLM"/>
    </source>
</evidence>
<name>A0A9X1W097_9BURK</name>
<gene>
    <name evidence="3" type="ORF">MMF98_19135</name>
</gene>
<feature type="chain" id="PRO_5040749579" description="TspB protein" evidence="2">
    <location>
        <begin position="31"/>
        <end position="465"/>
    </location>
</feature>
<keyword evidence="4" id="KW-1185">Reference proteome</keyword>
<evidence type="ECO:0000256" key="1">
    <source>
        <dbReference type="SAM" id="MobiDB-lite"/>
    </source>
</evidence>
<evidence type="ECO:0000313" key="3">
    <source>
        <dbReference type="EMBL" id="MCJ0765332.1"/>
    </source>
</evidence>
<dbReference type="RefSeq" id="WP_243308552.1">
    <property type="nucleotide sequence ID" value="NZ_JALGBI010000002.1"/>
</dbReference>